<evidence type="ECO:0000313" key="1">
    <source>
        <dbReference type="EMBL" id="CAN60234.1"/>
    </source>
</evidence>
<dbReference type="EMBL" id="AM426697">
    <property type="protein sequence ID" value="CAN60234.1"/>
    <property type="molecule type" value="Genomic_DNA"/>
</dbReference>
<gene>
    <name evidence="1" type="ORF">VITISV_016498</name>
</gene>
<reference evidence="1" key="1">
    <citation type="journal article" date="2007" name="PLoS ONE">
        <title>The first genome sequence of an elite grapevine cultivar (Pinot noir Vitis vinifera L.): coping with a highly heterozygous genome.</title>
        <authorList>
            <person name="Velasco R."/>
            <person name="Zharkikh A."/>
            <person name="Troggio M."/>
            <person name="Cartwright D.A."/>
            <person name="Cestaro A."/>
            <person name="Pruss D."/>
            <person name="Pindo M."/>
            <person name="FitzGerald L.M."/>
            <person name="Vezzulli S."/>
            <person name="Reid J."/>
            <person name="Malacarne G."/>
            <person name="Iliev D."/>
            <person name="Coppola G."/>
            <person name="Wardell B."/>
            <person name="Micheletti D."/>
            <person name="Macalma T."/>
            <person name="Facci M."/>
            <person name="Mitchell J.T."/>
            <person name="Perazzolli M."/>
            <person name="Eldredge G."/>
            <person name="Gatto P."/>
            <person name="Oyzerski R."/>
            <person name="Moretto M."/>
            <person name="Gutin N."/>
            <person name="Stefanini M."/>
            <person name="Chen Y."/>
            <person name="Segala C."/>
            <person name="Davenport C."/>
            <person name="Dematte L."/>
            <person name="Mraz A."/>
            <person name="Battilana J."/>
            <person name="Stormo K."/>
            <person name="Costa F."/>
            <person name="Tao Q."/>
            <person name="Si-Ammour A."/>
            <person name="Harkins T."/>
            <person name="Lackey A."/>
            <person name="Perbost C."/>
            <person name="Taillon B."/>
            <person name="Stella A."/>
            <person name="Solovyev V."/>
            <person name="Fawcett J.A."/>
            <person name="Sterck L."/>
            <person name="Vandepoele K."/>
            <person name="Grando S.M."/>
            <person name="Toppo S."/>
            <person name="Moser C."/>
            <person name="Lanchbury J."/>
            <person name="Bogden R."/>
            <person name="Skolnick M."/>
            <person name="Sgaramella V."/>
            <person name="Bhatnagar S.K."/>
            <person name="Fontana P."/>
            <person name="Gutin A."/>
            <person name="Van de Peer Y."/>
            <person name="Salamini F."/>
            <person name="Viola R."/>
        </authorList>
    </citation>
    <scope>NUCLEOTIDE SEQUENCE</scope>
</reference>
<accession>A5AH65</accession>
<dbReference type="AlphaFoldDB" id="A5AH65"/>
<name>A5AH65_VITVI</name>
<sequence>MARHRASGHTIGVPRELWQAVFFIRTTYPDRICYRPGVMIASANPDGAAPPPFHPDVLHLEFCSAAIPPGCLTSGILLRRHSTRMSHIRHTPSPDISHPAPDAGWERRAFQLPRLDISGSSDSAYPESFVAILHSAAVFS</sequence>
<organism evidence="1">
    <name type="scientific">Vitis vinifera</name>
    <name type="common">Grape</name>
    <dbReference type="NCBI Taxonomy" id="29760"/>
    <lineage>
        <taxon>Eukaryota</taxon>
        <taxon>Viridiplantae</taxon>
        <taxon>Streptophyta</taxon>
        <taxon>Embryophyta</taxon>
        <taxon>Tracheophyta</taxon>
        <taxon>Spermatophyta</taxon>
        <taxon>Magnoliopsida</taxon>
        <taxon>eudicotyledons</taxon>
        <taxon>Gunneridae</taxon>
        <taxon>Pentapetalae</taxon>
        <taxon>rosids</taxon>
        <taxon>Vitales</taxon>
        <taxon>Vitaceae</taxon>
        <taxon>Viteae</taxon>
        <taxon>Vitis</taxon>
    </lineage>
</organism>
<proteinExistence type="predicted"/>
<protein>
    <submittedName>
        <fullName evidence="1">Uncharacterized protein</fullName>
    </submittedName>
</protein>